<accession>A0A927B661</accession>
<sequence length="129" mass="14898">MKAIFWILLLSVFACQERKQAMKDKPDAIRDLLIDRSFWQRKAGPQPQGSIVGTHRFTITNTSQRYVYQHIKIRFDYYDRGYHKIDSALHVIERTIEPRSAIKIDTVETKLNKEGAMTATATIVNASVD</sequence>
<gene>
    <name evidence="1" type="ORF">IC230_23865</name>
</gene>
<dbReference type="EMBL" id="JACXAA010000010">
    <property type="protein sequence ID" value="MBD2755956.1"/>
    <property type="molecule type" value="Genomic_DNA"/>
</dbReference>
<dbReference type="AlphaFoldDB" id="A0A927B661"/>
<evidence type="ECO:0000313" key="2">
    <source>
        <dbReference type="Proteomes" id="UP000653797"/>
    </source>
</evidence>
<dbReference type="PROSITE" id="PS51257">
    <property type="entry name" value="PROKAR_LIPOPROTEIN"/>
    <property type="match status" value="1"/>
</dbReference>
<dbReference type="Proteomes" id="UP000653797">
    <property type="component" value="Unassembled WGS sequence"/>
</dbReference>
<proteinExistence type="predicted"/>
<keyword evidence="2" id="KW-1185">Reference proteome</keyword>
<dbReference type="RefSeq" id="WP_191041578.1">
    <property type="nucleotide sequence ID" value="NZ_JACXAA010000010.1"/>
</dbReference>
<evidence type="ECO:0000313" key="1">
    <source>
        <dbReference type="EMBL" id="MBD2755956.1"/>
    </source>
</evidence>
<protein>
    <submittedName>
        <fullName evidence="1">Uncharacterized protein</fullName>
    </submittedName>
</protein>
<reference evidence="1" key="1">
    <citation type="submission" date="2020-09" db="EMBL/GenBank/DDBJ databases">
        <authorList>
            <person name="Kim M.K."/>
        </authorList>
    </citation>
    <scope>NUCLEOTIDE SEQUENCE</scope>
    <source>
        <strain evidence="1">BT704</strain>
    </source>
</reference>
<organism evidence="1 2">
    <name type="scientific">Spirosoma validum</name>
    <dbReference type="NCBI Taxonomy" id="2771355"/>
    <lineage>
        <taxon>Bacteria</taxon>
        <taxon>Pseudomonadati</taxon>
        <taxon>Bacteroidota</taxon>
        <taxon>Cytophagia</taxon>
        <taxon>Cytophagales</taxon>
        <taxon>Cytophagaceae</taxon>
        <taxon>Spirosoma</taxon>
    </lineage>
</organism>
<name>A0A927B661_9BACT</name>
<comment type="caution">
    <text evidence="1">The sequence shown here is derived from an EMBL/GenBank/DDBJ whole genome shotgun (WGS) entry which is preliminary data.</text>
</comment>